<evidence type="ECO:0000313" key="1">
    <source>
        <dbReference type="EMBL" id="GAF95561.1"/>
    </source>
</evidence>
<gene>
    <name evidence="1" type="ORF">S01H1_28207</name>
</gene>
<protein>
    <submittedName>
        <fullName evidence="1">Uncharacterized protein</fullName>
    </submittedName>
</protein>
<comment type="caution">
    <text evidence="1">The sequence shown here is derived from an EMBL/GenBank/DDBJ whole genome shotgun (WGS) entry which is preliminary data.</text>
</comment>
<name>X0U8B1_9ZZZZ</name>
<organism evidence="1">
    <name type="scientific">marine sediment metagenome</name>
    <dbReference type="NCBI Taxonomy" id="412755"/>
    <lineage>
        <taxon>unclassified sequences</taxon>
        <taxon>metagenomes</taxon>
        <taxon>ecological metagenomes</taxon>
    </lineage>
</organism>
<proteinExistence type="predicted"/>
<dbReference type="AlphaFoldDB" id="X0U8B1"/>
<dbReference type="EMBL" id="BARS01017222">
    <property type="protein sequence ID" value="GAF95561.1"/>
    <property type="molecule type" value="Genomic_DNA"/>
</dbReference>
<sequence length="51" mass="5937">MKCEKCKVELTERNRAMYLGLCKKCWGKVCAEGTNQIPDEVFKPQLNRKAF</sequence>
<accession>X0U8B1</accession>
<reference evidence="1" key="1">
    <citation type="journal article" date="2014" name="Front. Microbiol.">
        <title>High frequency of phylogenetically diverse reductive dehalogenase-homologous genes in deep subseafloor sedimentary metagenomes.</title>
        <authorList>
            <person name="Kawai M."/>
            <person name="Futagami T."/>
            <person name="Toyoda A."/>
            <person name="Takaki Y."/>
            <person name="Nishi S."/>
            <person name="Hori S."/>
            <person name="Arai W."/>
            <person name="Tsubouchi T."/>
            <person name="Morono Y."/>
            <person name="Uchiyama I."/>
            <person name="Ito T."/>
            <person name="Fujiyama A."/>
            <person name="Inagaki F."/>
            <person name="Takami H."/>
        </authorList>
    </citation>
    <scope>NUCLEOTIDE SEQUENCE</scope>
    <source>
        <strain evidence="1">Expedition CK06-06</strain>
    </source>
</reference>